<reference evidence="2" key="2">
    <citation type="submission" date="2020-09" db="EMBL/GenBank/DDBJ databases">
        <authorList>
            <person name="Sun Q."/>
            <person name="Sedlacek I."/>
        </authorList>
    </citation>
    <scope>NUCLEOTIDE SEQUENCE</scope>
    <source>
        <strain evidence="2">CCM 7684</strain>
    </source>
</reference>
<dbReference type="PROSITE" id="PS51257">
    <property type="entry name" value="PROKAR_LIPOPROTEIN"/>
    <property type="match status" value="1"/>
</dbReference>
<evidence type="ECO:0000256" key="1">
    <source>
        <dbReference type="SAM" id="SignalP"/>
    </source>
</evidence>
<feature type="signal peptide" evidence="1">
    <location>
        <begin position="1"/>
        <end position="18"/>
    </location>
</feature>
<dbReference type="Proteomes" id="UP000602745">
    <property type="component" value="Unassembled WGS sequence"/>
</dbReference>
<evidence type="ECO:0000313" key="2">
    <source>
        <dbReference type="EMBL" id="GGE51790.1"/>
    </source>
</evidence>
<evidence type="ECO:0008006" key="4">
    <source>
        <dbReference type="Google" id="ProtNLM"/>
    </source>
</evidence>
<name>A0A8J2YLC4_9RHOB</name>
<accession>A0A8J2YLC4</accession>
<organism evidence="2 3">
    <name type="scientific">Agaricicola taiwanensis</name>
    <dbReference type="NCBI Taxonomy" id="591372"/>
    <lineage>
        <taxon>Bacteria</taxon>
        <taxon>Pseudomonadati</taxon>
        <taxon>Pseudomonadota</taxon>
        <taxon>Alphaproteobacteria</taxon>
        <taxon>Rhodobacterales</taxon>
        <taxon>Paracoccaceae</taxon>
        <taxon>Agaricicola</taxon>
    </lineage>
</organism>
<sequence length="263" mass="27807">MTSVKAVVALAFSLLAGACVTTETVSFQAGPKQQALTRDGKQALVSAQGKSMVMVSPSSRGINAGQRPVYVLGINNLSKKPIDFRVDQVSVVQLEDGKPKRGLRVVTYENLVREEKNRQIAAAIFTGLGAAANAYSASQAGYQRSYGTVHATTYTPRGTYHSTGYVSATTYNPALASAAMANAQAQNNAMISDTMETGRQNLAALEEGVIKDHTLLPGEWYGGQLHFEPPLEVDGGGAKSYAINVTIDGETHVITAQQAPAKS</sequence>
<evidence type="ECO:0000313" key="3">
    <source>
        <dbReference type="Proteomes" id="UP000602745"/>
    </source>
</evidence>
<keyword evidence="3" id="KW-1185">Reference proteome</keyword>
<feature type="chain" id="PRO_5035165024" description="Lipoprotein" evidence="1">
    <location>
        <begin position="19"/>
        <end position="263"/>
    </location>
</feature>
<reference evidence="2" key="1">
    <citation type="journal article" date="2014" name="Int. J. Syst. Evol. Microbiol.">
        <title>Complete genome sequence of Corynebacterium casei LMG S-19264T (=DSM 44701T), isolated from a smear-ripened cheese.</title>
        <authorList>
            <consortium name="US DOE Joint Genome Institute (JGI-PGF)"/>
            <person name="Walter F."/>
            <person name="Albersmeier A."/>
            <person name="Kalinowski J."/>
            <person name="Ruckert C."/>
        </authorList>
    </citation>
    <scope>NUCLEOTIDE SEQUENCE</scope>
    <source>
        <strain evidence="2">CCM 7684</strain>
    </source>
</reference>
<proteinExistence type="predicted"/>
<dbReference type="AlphaFoldDB" id="A0A8J2YLC4"/>
<gene>
    <name evidence="2" type="ORF">GCM10007276_31060</name>
</gene>
<dbReference type="RefSeq" id="WP_188410739.1">
    <property type="nucleotide sequence ID" value="NZ_BMCP01000005.1"/>
</dbReference>
<keyword evidence="1" id="KW-0732">Signal</keyword>
<protein>
    <recommendedName>
        <fullName evidence="4">Lipoprotein</fullName>
    </recommendedName>
</protein>
<comment type="caution">
    <text evidence="2">The sequence shown here is derived from an EMBL/GenBank/DDBJ whole genome shotgun (WGS) entry which is preliminary data.</text>
</comment>
<dbReference type="EMBL" id="BMCP01000005">
    <property type="protein sequence ID" value="GGE51790.1"/>
    <property type="molecule type" value="Genomic_DNA"/>
</dbReference>